<name>A0A813DA67_POLGL</name>
<reference evidence="2" key="1">
    <citation type="submission" date="2021-02" db="EMBL/GenBank/DDBJ databases">
        <authorList>
            <person name="Dougan E. K."/>
            <person name="Rhodes N."/>
            <person name="Thang M."/>
            <person name="Chan C."/>
        </authorList>
    </citation>
    <scope>NUCLEOTIDE SEQUENCE</scope>
</reference>
<dbReference type="EMBL" id="CAJNNV010000700">
    <property type="protein sequence ID" value="CAE8583360.1"/>
    <property type="molecule type" value="Genomic_DNA"/>
</dbReference>
<dbReference type="Proteomes" id="UP000654075">
    <property type="component" value="Unassembled WGS sequence"/>
</dbReference>
<proteinExistence type="predicted"/>
<keyword evidence="1" id="KW-0812">Transmembrane</keyword>
<evidence type="ECO:0000313" key="2">
    <source>
        <dbReference type="EMBL" id="CAE8583360.1"/>
    </source>
</evidence>
<feature type="transmembrane region" description="Helical" evidence="1">
    <location>
        <begin position="20"/>
        <end position="43"/>
    </location>
</feature>
<keyword evidence="1" id="KW-1133">Transmembrane helix</keyword>
<keyword evidence="1" id="KW-0472">Membrane</keyword>
<comment type="caution">
    <text evidence="2">The sequence shown here is derived from an EMBL/GenBank/DDBJ whole genome shotgun (WGS) entry which is preliminary data.</text>
</comment>
<keyword evidence="3" id="KW-1185">Reference proteome</keyword>
<accession>A0A813DA67</accession>
<evidence type="ECO:0000256" key="1">
    <source>
        <dbReference type="SAM" id="Phobius"/>
    </source>
</evidence>
<organism evidence="2 3">
    <name type="scientific">Polarella glacialis</name>
    <name type="common">Dinoflagellate</name>
    <dbReference type="NCBI Taxonomy" id="89957"/>
    <lineage>
        <taxon>Eukaryota</taxon>
        <taxon>Sar</taxon>
        <taxon>Alveolata</taxon>
        <taxon>Dinophyceae</taxon>
        <taxon>Suessiales</taxon>
        <taxon>Suessiaceae</taxon>
        <taxon>Polarella</taxon>
    </lineage>
</organism>
<protein>
    <submittedName>
        <fullName evidence="2">Uncharacterized protein</fullName>
    </submittedName>
</protein>
<dbReference type="AlphaFoldDB" id="A0A813DA67"/>
<evidence type="ECO:0000313" key="3">
    <source>
        <dbReference type="Proteomes" id="UP000654075"/>
    </source>
</evidence>
<gene>
    <name evidence="2" type="ORF">PGLA1383_LOCUS2333</name>
</gene>
<sequence length="279" mass="31176">MSAHGQVSVCCGEAPLYRRLFFYIAYATTDLVVVVVAVFFVVWCCCVRFLLVGCALSICKVKRQDLVILSNDPGDPDATTKVSLLFADIVCVAVSSVNSVRVLRQISEGNDVQHFILAVAPRDMSPDTDKANVYNEWRRRGSTSEMNSAQKVWLVCIGRCDGIQVRRLLWRLSARGGIRWDLDELYKLSLKPVESNECGDIFLGQARHASMPPKVSVVHLNESNAAQIRLELGFLCCFREHPHIQSVMGCFCTNEAAAKQLQWSFVSDTTFDSDLCQGW</sequence>